<evidence type="ECO:0000256" key="1">
    <source>
        <dbReference type="ARBA" id="ARBA00013258"/>
    </source>
</evidence>
<dbReference type="SMART" id="SM00827">
    <property type="entry name" value="PKS_AT"/>
    <property type="match status" value="1"/>
</dbReference>
<feature type="domain" description="Malonyl-CoA:ACP transacylase (MAT)" evidence="8">
    <location>
        <begin position="6"/>
        <end position="305"/>
    </location>
</feature>
<dbReference type="EC" id="2.3.1.39" evidence="1 6"/>
<comment type="similarity">
    <text evidence="6">Belongs to the fabD family.</text>
</comment>
<dbReference type="Gene3D" id="3.30.70.250">
    <property type="entry name" value="Malonyl-CoA ACP transacylase, ACP-binding"/>
    <property type="match status" value="1"/>
</dbReference>
<dbReference type="OrthoDB" id="9808564at2"/>
<dbReference type="InterPro" id="IPR014043">
    <property type="entry name" value="Acyl_transferase_dom"/>
</dbReference>
<evidence type="ECO:0000256" key="4">
    <source>
        <dbReference type="ARBA" id="ARBA00023315"/>
    </source>
</evidence>
<dbReference type="Gene3D" id="3.40.366.10">
    <property type="entry name" value="Malonyl-Coenzyme A Acyl Carrier Protein, domain 2"/>
    <property type="match status" value="1"/>
</dbReference>
<evidence type="ECO:0000256" key="7">
    <source>
        <dbReference type="PIRSR" id="PIRSR000446-1"/>
    </source>
</evidence>
<evidence type="ECO:0000313" key="10">
    <source>
        <dbReference type="Proteomes" id="UP000309061"/>
    </source>
</evidence>
<name>A0A6B8KJA1_9HYPH</name>
<dbReference type="InterPro" id="IPR004410">
    <property type="entry name" value="Malonyl_CoA-ACP_transAc_FabD"/>
</dbReference>
<dbReference type="GO" id="GO:0005829">
    <property type="term" value="C:cytosol"/>
    <property type="evidence" value="ECO:0007669"/>
    <property type="project" value="TreeGrafter"/>
</dbReference>
<evidence type="ECO:0000313" key="9">
    <source>
        <dbReference type="EMBL" id="QGM47599.1"/>
    </source>
</evidence>
<dbReference type="Pfam" id="PF00698">
    <property type="entry name" value="Acyl_transf_1"/>
    <property type="match status" value="1"/>
</dbReference>
<dbReference type="SUPFAM" id="SSF52151">
    <property type="entry name" value="FabD/lysophospholipase-like"/>
    <property type="match status" value="1"/>
</dbReference>
<evidence type="ECO:0000256" key="2">
    <source>
        <dbReference type="ARBA" id="ARBA00018953"/>
    </source>
</evidence>
<sequence length="315" mass="31669">MSAAFIFPGQGSQTVGMGKSLAETFAPARDVFDEVDAALGQSLSKTMFEGPEQELTLTANAQPALMAVSIAVVRVLQVEAGLDLARQAEFVAGHSLGEYSALCAAGALSLSDTARLLRLRGSAMQAAVPVGQGAMAALLGAELAAAAEIAAAAAAAAGGVCQVANDNGGGQVVVSGAKAAVEAAIELAKERGIKRAVLLPVSAPFHCALMQGAADAMQEALAHAAIAAPCTPVVANVTAAPVTDPEIIRRLLVEQVTGAVRWRESVVFMAEAGVTKFVECGAGKVLAGLLKRIAPGVSGISVGGPADLEAFRAFL</sequence>
<dbReference type="GO" id="GO:0004314">
    <property type="term" value="F:[acyl-carrier-protein] S-malonyltransferase activity"/>
    <property type="evidence" value="ECO:0007669"/>
    <property type="project" value="UniProtKB-EC"/>
</dbReference>
<keyword evidence="3 6" id="KW-0808">Transferase</keyword>
<dbReference type="Proteomes" id="UP000309061">
    <property type="component" value="Chromosome"/>
</dbReference>
<keyword evidence="10" id="KW-1185">Reference proteome</keyword>
<dbReference type="RefSeq" id="WP_136497167.1">
    <property type="nucleotide sequence ID" value="NZ_CP046052.1"/>
</dbReference>
<organism evidence="9 10">
    <name type="scientific">Methylocystis heyeri</name>
    <dbReference type="NCBI Taxonomy" id="391905"/>
    <lineage>
        <taxon>Bacteria</taxon>
        <taxon>Pseudomonadati</taxon>
        <taxon>Pseudomonadota</taxon>
        <taxon>Alphaproteobacteria</taxon>
        <taxon>Hyphomicrobiales</taxon>
        <taxon>Methylocystaceae</taxon>
        <taxon>Methylocystis</taxon>
    </lineage>
</organism>
<dbReference type="SUPFAM" id="SSF55048">
    <property type="entry name" value="Probable ACP-binding domain of malonyl-CoA ACP transacylase"/>
    <property type="match status" value="1"/>
</dbReference>
<dbReference type="InterPro" id="IPR016035">
    <property type="entry name" value="Acyl_Trfase/lysoPLipase"/>
</dbReference>
<dbReference type="KEGG" id="mhey:H2LOC_019020"/>
<proteinExistence type="inferred from homology"/>
<dbReference type="EMBL" id="CP046052">
    <property type="protein sequence ID" value="QGM47599.1"/>
    <property type="molecule type" value="Genomic_DNA"/>
</dbReference>
<dbReference type="InterPro" id="IPR050858">
    <property type="entry name" value="Mal-CoA-ACP_Trans/PKS_FabD"/>
</dbReference>
<dbReference type="FunFam" id="3.30.70.250:FF:000001">
    <property type="entry name" value="Malonyl CoA-acyl carrier protein transacylase"/>
    <property type="match status" value="1"/>
</dbReference>
<dbReference type="InterPro" id="IPR024925">
    <property type="entry name" value="Malonyl_CoA-ACP_transAc"/>
</dbReference>
<dbReference type="PIRSF" id="PIRSF000446">
    <property type="entry name" value="Mct"/>
    <property type="match status" value="1"/>
</dbReference>
<keyword evidence="4 6" id="KW-0012">Acyltransferase</keyword>
<evidence type="ECO:0000256" key="3">
    <source>
        <dbReference type="ARBA" id="ARBA00022679"/>
    </source>
</evidence>
<dbReference type="InterPro" id="IPR001227">
    <property type="entry name" value="Ac_transferase_dom_sf"/>
</dbReference>
<dbReference type="GO" id="GO:0006633">
    <property type="term" value="P:fatty acid biosynthetic process"/>
    <property type="evidence" value="ECO:0007669"/>
    <property type="project" value="TreeGrafter"/>
</dbReference>
<comment type="catalytic activity">
    <reaction evidence="5 6">
        <text>holo-[ACP] + malonyl-CoA = malonyl-[ACP] + CoA</text>
        <dbReference type="Rhea" id="RHEA:41792"/>
        <dbReference type="Rhea" id="RHEA-COMP:9623"/>
        <dbReference type="Rhea" id="RHEA-COMP:9685"/>
        <dbReference type="ChEBI" id="CHEBI:57287"/>
        <dbReference type="ChEBI" id="CHEBI:57384"/>
        <dbReference type="ChEBI" id="CHEBI:64479"/>
        <dbReference type="ChEBI" id="CHEBI:78449"/>
        <dbReference type="EC" id="2.3.1.39"/>
    </reaction>
</comment>
<dbReference type="InterPro" id="IPR016036">
    <property type="entry name" value="Malonyl_transacylase_ACP-bd"/>
</dbReference>
<dbReference type="NCBIfam" id="TIGR00128">
    <property type="entry name" value="fabD"/>
    <property type="match status" value="1"/>
</dbReference>
<dbReference type="AlphaFoldDB" id="A0A6B8KJA1"/>
<dbReference type="PANTHER" id="PTHR42681">
    <property type="entry name" value="MALONYL-COA-ACYL CARRIER PROTEIN TRANSACYLASE, MITOCHONDRIAL"/>
    <property type="match status" value="1"/>
</dbReference>
<evidence type="ECO:0000259" key="8">
    <source>
        <dbReference type="SMART" id="SM00827"/>
    </source>
</evidence>
<evidence type="ECO:0000256" key="6">
    <source>
        <dbReference type="PIRNR" id="PIRNR000446"/>
    </source>
</evidence>
<accession>A0A6B8KJA1</accession>
<feature type="active site" evidence="7">
    <location>
        <position position="206"/>
    </location>
</feature>
<dbReference type="PANTHER" id="PTHR42681:SF1">
    <property type="entry name" value="MALONYL-COA-ACYL CARRIER PROTEIN TRANSACYLASE, MITOCHONDRIAL"/>
    <property type="match status" value="1"/>
</dbReference>
<gene>
    <name evidence="9" type="primary">fabD</name>
    <name evidence="9" type="ORF">H2LOC_019020</name>
</gene>
<evidence type="ECO:0000256" key="5">
    <source>
        <dbReference type="ARBA" id="ARBA00048462"/>
    </source>
</evidence>
<reference evidence="9 10" key="1">
    <citation type="submission" date="2019-11" db="EMBL/GenBank/DDBJ databases">
        <title>The genome sequence of Methylocystis heyeri.</title>
        <authorList>
            <person name="Oshkin I.Y."/>
            <person name="Miroshnikov K."/>
            <person name="Dedysh S.N."/>
        </authorList>
    </citation>
    <scope>NUCLEOTIDE SEQUENCE [LARGE SCALE GENOMIC DNA]</scope>
    <source>
        <strain evidence="9 10">H2</strain>
    </source>
</reference>
<feature type="active site" evidence="7">
    <location>
        <position position="95"/>
    </location>
</feature>
<protein>
    <recommendedName>
        <fullName evidence="2 6">Malonyl CoA-acyl carrier protein transacylase</fullName>
        <ecNumber evidence="1 6">2.3.1.39</ecNumber>
    </recommendedName>
</protein>